<proteinExistence type="predicted"/>
<accession>A0A2U3E312</accession>
<evidence type="ECO:0000313" key="2">
    <source>
        <dbReference type="EMBL" id="PWI68876.1"/>
    </source>
</evidence>
<dbReference type="EMBL" id="LCWV01000013">
    <property type="protein sequence ID" value="PWI68876.1"/>
    <property type="molecule type" value="Genomic_DNA"/>
</dbReference>
<feature type="region of interest" description="Disordered" evidence="1">
    <location>
        <begin position="222"/>
        <end position="255"/>
    </location>
</feature>
<comment type="caution">
    <text evidence="2">The sequence shown here is derived from an EMBL/GenBank/DDBJ whole genome shotgun (WGS) entry which is preliminary data.</text>
</comment>
<dbReference type="AlphaFoldDB" id="A0A2U3E312"/>
<reference evidence="2 3" key="1">
    <citation type="journal article" date="2016" name="Front. Microbiol.">
        <title>Genome and transcriptome sequences reveal the specific parasitism of the nematophagous Purpureocillium lilacinum 36-1.</title>
        <authorList>
            <person name="Xie J."/>
            <person name="Li S."/>
            <person name="Mo C."/>
            <person name="Xiao X."/>
            <person name="Peng D."/>
            <person name="Wang G."/>
            <person name="Xiao Y."/>
        </authorList>
    </citation>
    <scope>NUCLEOTIDE SEQUENCE [LARGE SCALE GENOMIC DNA]</scope>
    <source>
        <strain evidence="2 3">36-1</strain>
    </source>
</reference>
<sequence>MISPPPTSRALGNASSHIDDTGVPTLELDSVFAACGGGISSLVGLLPGCANEDAQTTLGSTLPPSTSYKTPSALVFPSASRPYIVNEVVMSSRSRSSSASSPSSRRSRSVVGFFPNRMTFYAKESSGNWFSRYKEIQPHQWRSVAVRIMAYATGAPPNATVVKKKSRVQPETLEPMDGLAEFHSRLFWITVYDNGEAMPAEMVEDIPRQNMHYEEQGAYASAPAGGHVQQLGTRERLADDNGYPGGGFNARPNQPAIPVVTVSASDSKSQQQRARS</sequence>
<name>A0A2U3E312_PURLI</name>
<dbReference type="Proteomes" id="UP000245956">
    <property type="component" value="Unassembled WGS sequence"/>
</dbReference>
<gene>
    <name evidence="2" type="ORF">PCL_01261</name>
</gene>
<evidence type="ECO:0000313" key="3">
    <source>
        <dbReference type="Proteomes" id="UP000245956"/>
    </source>
</evidence>
<organism evidence="2 3">
    <name type="scientific">Purpureocillium lilacinum</name>
    <name type="common">Paecilomyces lilacinus</name>
    <dbReference type="NCBI Taxonomy" id="33203"/>
    <lineage>
        <taxon>Eukaryota</taxon>
        <taxon>Fungi</taxon>
        <taxon>Dikarya</taxon>
        <taxon>Ascomycota</taxon>
        <taxon>Pezizomycotina</taxon>
        <taxon>Sordariomycetes</taxon>
        <taxon>Hypocreomycetidae</taxon>
        <taxon>Hypocreales</taxon>
        <taxon>Ophiocordycipitaceae</taxon>
        <taxon>Purpureocillium</taxon>
    </lineage>
</organism>
<evidence type="ECO:0000256" key="1">
    <source>
        <dbReference type="SAM" id="MobiDB-lite"/>
    </source>
</evidence>
<protein>
    <submittedName>
        <fullName evidence="2">Uncharacterized protein</fullName>
    </submittedName>
</protein>